<accession>A0A8H6RFV4</accession>
<evidence type="ECO:0000256" key="1">
    <source>
        <dbReference type="SAM" id="MobiDB-lite"/>
    </source>
</evidence>
<organism evidence="2 3">
    <name type="scientific">Pseudocercospora fuligena</name>
    <dbReference type="NCBI Taxonomy" id="685502"/>
    <lineage>
        <taxon>Eukaryota</taxon>
        <taxon>Fungi</taxon>
        <taxon>Dikarya</taxon>
        <taxon>Ascomycota</taxon>
        <taxon>Pezizomycotina</taxon>
        <taxon>Dothideomycetes</taxon>
        <taxon>Dothideomycetidae</taxon>
        <taxon>Mycosphaerellales</taxon>
        <taxon>Mycosphaerellaceae</taxon>
        <taxon>Pseudocercospora</taxon>
    </lineage>
</organism>
<dbReference type="Proteomes" id="UP000660729">
    <property type="component" value="Unassembled WGS sequence"/>
</dbReference>
<dbReference type="AlphaFoldDB" id="A0A8H6RFV4"/>
<gene>
    <name evidence="2" type="ORF">HII31_08799</name>
</gene>
<feature type="region of interest" description="Disordered" evidence="1">
    <location>
        <begin position="37"/>
        <end position="84"/>
    </location>
</feature>
<keyword evidence="3" id="KW-1185">Reference proteome</keyword>
<proteinExistence type="predicted"/>
<protein>
    <submittedName>
        <fullName evidence="2">Uncharacterized protein</fullName>
    </submittedName>
</protein>
<name>A0A8H6RFV4_9PEZI</name>
<comment type="caution">
    <text evidence="2">The sequence shown here is derived from an EMBL/GenBank/DDBJ whole genome shotgun (WGS) entry which is preliminary data.</text>
</comment>
<dbReference type="EMBL" id="JABCIY010000177">
    <property type="protein sequence ID" value="KAF7189977.1"/>
    <property type="molecule type" value="Genomic_DNA"/>
</dbReference>
<evidence type="ECO:0000313" key="2">
    <source>
        <dbReference type="EMBL" id="KAF7189977.1"/>
    </source>
</evidence>
<evidence type="ECO:0000313" key="3">
    <source>
        <dbReference type="Proteomes" id="UP000660729"/>
    </source>
</evidence>
<sequence length="84" mass="9151">MSFAAYQTVELQGTYEQVANAGLEGLSQEGKTLHLAASQKVEPHRRQSENSLVRRPSRTGASLTKHWPEGTDEQAPVYQASPAA</sequence>
<reference evidence="2" key="1">
    <citation type="submission" date="2020-04" db="EMBL/GenBank/DDBJ databases">
        <title>Draft genome resource of the tomato pathogen Pseudocercospora fuligena.</title>
        <authorList>
            <person name="Zaccaron A."/>
        </authorList>
    </citation>
    <scope>NUCLEOTIDE SEQUENCE</scope>
    <source>
        <strain evidence="2">PF001</strain>
    </source>
</reference>